<reference evidence="2" key="1">
    <citation type="submission" date="2015-11" db="EMBL/GenBank/DDBJ databases">
        <authorList>
            <person name="Varghese N."/>
        </authorList>
    </citation>
    <scope>NUCLEOTIDE SEQUENCE [LARGE SCALE GENOMIC DNA]</scope>
    <source>
        <strain evidence="2">DSM 45899</strain>
    </source>
</reference>
<gene>
    <name evidence="1" type="ORF">Ga0074812_121127</name>
</gene>
<keyword evidence="2" id="KW-1185">Reference proteome</keyword>
<evidence type="ECO:0000313" key="2">
    <source>
        <dbReference type="Proteomes" id="UP000198802"/>
    </source>
</evidence>
<dbReference type="Proteomes" id="UP000198802">
    <property type="component" value="Unassembled WGS sequence"/>
</dbReference>
<dbReference type="EMBL" id="FAOZ01000021">
    <property type="protein sequence ID" value="CUU58750.1"/>
    <property type="molecule type" value="Genomic_DNA"/>
</dbReference>
<dbReference type="AlphaFoldDB" id="A0A0S4QUI6"/>
<protein>
    <recommendedName>
        <fullName evidence="3">Asp23 family, cell envelope-related function</fullName>
    </recommendedName>
</protein>
<accession>A0A0S4QUI6</accession>
<sequence length="149" mass="15400">MTTATATTAAIATTGAVAGARARPTPGAGRGWSTDRRAVERRAVERQVRACPDVIRLAGNPAEAVRVLPDAVVVAVVCRYGPTMTELANQVRSAVLIAAPEIPRVDVMITDLDVDLPGWPSPAPGAPVTRGAPLEARRVEGFTHAGSGS</sequence>
<name>A0A0S4QUI6_9ACTN</name>
<dbReference type="RefSeq" id="WP_091282323.1">
    <property type="nucleotide sequence ID" value="NZ_FAOZ01000021.1"/>
</dbReference>
<evidence type="ECO:0000313" key="1">
    <source>
        <dbReference type="EMBL" id="CUU58750.1"/>
    </source>
</evidence>
<evidence type="ECO:0008006" key="3">
    <source>
        <dbReference type="Google" id="ProtNLM"/>
    </source>
</evidence>
<organism evidence="1 2">
    <name type="scientific">Parafrankia irregularis</name>
    <dbReference type="NCBI Taxonomy" id="795642"/>
    <lineage>
        <taxon>Bacteria</taxon>
        <taxon>Bacillati</taxon>
        <taxon>Actinomycetota</taxon>
        <taxon>Actinomycetes</taxon>
        <taxon>Frankiales</taxon>
        <taxon>Frankiaceae</taxon>
        <taxon>Parafrankia</taxon>
    </lineage>
</organism>
<proteinExistence type="predicted"/>